<organism evidence="1 2">
    <name type="scientific">Reticulibacter mediterranei</name>
    <dbReference type="NCBI Taxonomy" id="2778369"/>
    <lineage>
        <taxon>Bacteria</taxon>
        <taxon>Bacillati</taxon>
        <taxon>Chloroflexota</taxon>
        <taxon>Ktedonobacteria</taxon>
        <taxon>Ktedonobacterales</taxon>
        <taxon>Reticulibacteraceae</taxon>
        <taxon>Reticulibacter</taxon>
    </lineage>
</organism>
<accession>A0A8J3ITZ2</accession>
<reference evidence="1" key="1">
    <citation type="submission" date="2020-10" db="EMBL/GenBank/DDBJ databases">
        <title>Taxonomic study of unclassified bacteria belonging to the class Ktedonobacteria.</title>
        <authorList>
            <person name="Yabe S."/>
            <person name="Wang C.M."/>
            <person name="Zheng Y."/>
            <person name="Sakai Y."/>
            <person name="Cavaletti L."/>
            <person name="Monciardini P."/>
            <person name="Donadio S."/>
        </authorList>
    </citation>
    <scope>NUCLEOTIDE SEQUENCE</scope>
    <source>
        <strain evidence="1">ID150040</strain>
    </source>
</reference>
<dbReference type="RefSeq" id="WP_220209268.1">
    <property type="nucleotide sequence ID" value="NZ_BNJK01000002.1"/>
</dbReference>
<dbReference type="EMBL" id="BNJK01000002">
    <property type="protein sequence ID" value="GHO98548.1"/>
    <property type="molecule type" value="Genomic_DNA"/>
</dbReference>
<gene>
    <name evidence="1" type="ORF">KSF_085960</name>
</gene>
<keyword evidence="2" id="KW-1185">Reference proteome</keyword>
<comment type="caution">
    <text evidence="1">The sequence shown here is derived from an EMBL/GenBank/DDBJ whole genome shotgun (WGS) entry which is preliminary data.</text>
</comment>
<dbReference type="AlphaFoldDB" id="A0A8J3ITZ2"/>
<evidence type="ECO:0000313" key="1">
    <source>
        <dbReference type="EMBL" id="GHO98548.1"/>
    </source>
</evidence>
<name>A0A8J3ITZ2_9CHLR</name>
<evidence type="ECO:0000313" key="2">
    <source>
        <dbReference type="Proteomes" id="UP000597444"/>
    </source>
</evidence>
<dbReference type="Proteomes" id="UP000597444">
    <property type="component" value="Unassembled WGS sequence"/>
</dbReference>
<protein>
    <submittedName>
        <fullName evidence="1">Uncharacterized protein</fullName>
    </submittedName>
</protein>
<sequence length="88" mass="10872">MPIFWLWLLLSLLPYQIERQKKRNLYSFTLLALLWQFTFTRRNKRYHWSFSLPWIKHLSRLQSVRTLFTQVMTKMIQEAVNKLLSLLT</sequence>
<proteinExistence type="predicted"/>